<dbReference type="HOGENOM" id="CLU_136303_0_0_1"/>
<dbReference type="EMBL" id="CR382126">
    <property type="protein sequence ID" value="CAG98671.1"/>
    <property type="molecule type" value="Genomic_DNA"/>
</dbReference>
<accession>Q6CJC6</accession>
<keyword evidence="2" id="KW-1185">Reference proteome</keyword>
<dbReference type="InParanoid" id="Q6CJC6"/>
<name>Q6CJC6_KLULA</name>
<dbReference type="KEGG" id="kla:KLLA0_F19668g"/>
<organism evidence="1 2">
    <name type="scientific">Kluyveromyces lactis (strain ATCC 8585 / CBS 2359 / DSM 70799 / NBRC 1267 / NRRL Y-1140 / WM37)</name>
    <name type="common">Yeast</name>
    <name type="synonym">Candida sphaerica</name>
    <dbReference type="NCBI Taxonomy" id="284590"/>
    <lineage>
        <taxon>Eukaryota</taxon>
        <taxon>Fungi</taxon>
        <taxon>Dikarya</taxon>
        <taxon>Ascomycota</taxon>
        <taxon>Saccharomycotina</taxon>
        <taxon>Saccharomycetes</taxon>
        <taxon>Saccharomycetales</taxon>
        <taxon>Saccharomycetaceae</taxon>
        <taxon>Kluyveromyces</taxon>
    </lineage>
</organism>
<gene>
    <name evidence="1" type="ORF">KLLA0_F19668g</name>
</gene>
<dbReference type="AlphaFoldDB" id="Q6CJC6"/>
<proteinExistence type="predicted"/>
<sequence length="162" mass="18565">MVSERCTQRIELLQHLLRVCNGEQWLFNSFELSIPQMRRYNMKCEVVQFSLEKLKIIYDMNNLTGSDKVNEKLLYQLNERLKIIFTKSGRSKSILDPHALTAALIDLLIRVCGVMTKSETRMIGVPILESIERLIDESFIKPYCQGLLNFSRGSSSPSSSSS</sequence>
<dbReference type="OMA" id="FKCLFQL"/>
<reference evidence="1 2" key="1">
    <citation type="journal article" date="2004" name="Nature">
        <title>Genome evolution in yeasts.</title>
        <authorList>
            <consortium name="Genolevures"/>
            <person name="Dujon B."/>
            <person name="Sherman D."/>
            <person name="Fischer G."/>
            <person name="Durrens P."/>
            <person name="Casaregola S."/>
            <person name="Lafontaine I."/>
            <person name="de Montigny J."/>
            <person name="Marck C."/>
            <person name="Neuveglise C."/>
            <person name="Talla E."/>
            <person name="Goffard N."/>
            <person name="Frangeul L."/>
            <person name="Aigle M."/>
            <person name="Anthouard V."/>
            <person name="Babour A."/>
            <person name="Barbe V."/>
            <person name="Barnay S."/>
            <person name="Blanchin S."/>
            <person name="Beckerich J.M."/>
            <person name="Beyne E."/>
            <person name="Bleykasten C."/>
            <person name="Boisrame A."/>
            <person name="Boyer J."/>
            <person name="Cattolico L."/>
            <person name="Confanioleri F."/>
            <person name="de Daruvar A."/>
            <person name="Despons L."/>
            <person name="Fabre E."/>
            <person name="Fairhead C."/>
            <person name="Ferry-Dumazet H."/>
            <person name="Groppi A."/>
            <person name="Hantraye F."/>
            <person name="Hennequin C."/>
            <person name="Jauniaux N."/>
            <person name="Joyet P."/>
            <person name="Kachouri R."/>
            <person name="Kerrest A."/>
            <person name="Koszul R."/>
            <person name="Lemaire M."/>
            <person name="Lesur I."/>
            <person name="Ma L."/>
            <person name="Muller H."/>
            <person name="Nicaud J.M."/>
            <person name="Nikolski M."/>
            <person name="Oztas S."/>
            <person name="Ozier-Kalogeropoulos O."/>
            <person name="Pellenz S."/>
            <person name="Potier S."/>
            <person name="Richard G.F."/>
            <person name="Straub M.L."/>
            <person name="Suleau A."/>
            <person name="Swennene D."/>
            <person name="Tekaia F."/>
            <person name="Wesolowski-Louvel M."/>
            <person name="Westhof E."/>
            <person name="Wirth B."/>
            <person name="Zeniou-Meyer M."/>
            <person name="Zivanovic I."/>
            <person name="Bolotin-Fukuhara M."/>
            <person name="Thierry A."/>
            <person name="Bouchier C."/>
            <person name="Caudron B."/>
            <person name="Scarpelli C."/>
            <person name="Gaillardin C."/>
            <person name="Weissenbach J."/>
            <person name="Wincker P."/>
            <person name="Souciet J.L."/>
        </authorList>
    </citation>
    <scope>NUCLEOTIDE SEQUENCE [LARGE SCALE GENOMIC DNA]</scope>
    <source>
        <strain evidence="2">ATCC 8585 / CBS 2359 / DSM 70799 / NBRC 1267 / NRRL Y-1140 / WM37</strain>
    </source>
</reference>
<dbReference type="eggNOG" id="ENOG502SCNR">
    <property type="taxonomic scope" value="Eukaryota"/>
</dbReference>
<dbReference type="Proteomes" id="UP000000598">
    <property type="component" value="Chromosome F"/>
</dbReference>
<protein>
    <submittedName>
        <fullName evidence="1">KLLA0F19668p</fullName>
    </submittedName>
</protein>
<evidence type="ECO:0000313" key="1">
    <source>
        <dbReference type="EMBL" id="CAG98671.1"/>
    </source>
</evidence>
<dbReference type="PaxDb" id="284590-Q6CJC6"/>
<dbReference type="GeneID" id="2895523"/>
<evidence type="ECO:0000313" key="2">
    <source>
        <dbReference type="Proteomes" id="UP000000598"/>
    </source>
</evidence>
<dbReference type="RefSeq" id="XP_455963.1">
    <property type="nucleotide sequence ID" value="XM_455963.1"/>
</dbReference>